<accession>A0A0B7KQD2</accession>
<proteinExistence type="predicted"/>
<dbReference type="Gene3D" id="4.10.240.10">
    <property type="entry name" value="Zn(2)-C6 fungal-type DNA-binding domain"/>
    <property type="match status" value="1"/>
</dbReference>
<name>A0A0B7KQD2_BIOOC</name>
<gene>
    <name evidence="2" type="ORF">BN869_000013079_1</name>
</gene>
<sequence length="223" mass="24546">ADGSDGYKSTVNPLRSVVLRLLSRSPTLIVPRSDKIRSDSGFDGIAASRSSAILLPCNITHLILSGSRRRFRLVQIDGGYQSPRQKYAYAQAATQGSENCISMHILQIRCSGEWPTCSACAARKKTCLYPGLPPASESPRVSLPSIESLEPEIHNGELPSKCIRQKVISCFREMFTPTFFNFIPPQQLVEDEFGDNLPLSLILCITALVSRSEDTNMAETIIL</sequence>
<evidence type="ECO:0008006" key="3">
    <source>
        <dbReference type="Google" id="ProtNLM"/>
    </source>
</evidence>
<dbReference type="GO" id="GO:0000981">
    <property type="term" value="F:DNA-binding transcription factor activity, RNA polymerase II-specific"/>
    <property type="evidence" value="ECO:0007669"/>
    <property type="project" value="InterPro"/>
</dbReference>
<feature type="non-terminal residue" evidence="2">
    <location>
        <position position="1"/>
    </location>
</feature>
<dbReference type="AlphaFoldDB" id="A0A0B7KQD2"/>
<evidence type="ECO:0000256" key="1">
    <source>
        <dbReference type="ARBA" id="ARBA00023242"/>
    </source>
</evidence>
<keyword evidence="1" id="KW-0539">Nucleus</keyword>
<dbReference type="EMBL" id="CDPU01000081">
    <property type="protein sequence ID" value="CEO57021.1"/>
    <property type="molecule type" value="Genomic_DNA"/>
</dbReference>
<reference evidence="2" key="1">
    <citation type="submission" date="2015-01" db="EMBL/GenBank/DDBJ databases">
        <authorList>
            <person name="Durling Mikael"/>
        </authorList>
    </citation>
    <scope>NUCLEOTIDE SEQUENCE</scope>
</reference>
<organism evidence="2">
    <name type="scientific">Bionectria ochroleuca</name>
    <name type="common">Gliocladium roseum</name>
    <dbReference type="NCBI Taxonomy" id="29856"/>
    <lineage>
        <taxon>Eukaryota</taxon>
        <taxon>Fungi</taxon>
        <taxon>Dikarya</taxon>
        <taxon>Ascomycota</taxon>
        <taxon>Pezizomycotina</taxon>
        <taxon>Sordariomycetes</taxon>
        <taxon>Hypocreomycetidae</taxon>
        <taxon>Hypocreales</taxon>
        <taxon>Bionectriaceae</taxon>
        <taxon>Clonostachys</taxon>
    </lineage>
</organism>
<dbReference type="CDD" id="cd00067">
    <property type="entry name" value="GAL4"/>
    <property type="match status" value="1"/>
</dbReference>
<dbReference type="SUPFAM" id="SSF57701">
    <property type="entry name" value="Zn2/Cys6 DNA-binding domain"/>
    <property type="match status" value="1"/>
</dbReference>
<dbReference type="InterPro" id="IPR001138">
    <property type="entry name" value="Zn2Cys6_DnaBD"/>
</dbReference>
<dbReference type="GO" id="GO:0008270">
    <property type="term" value="F:zinc ion binding"/>
    <property type="evidence" value="ECO:0007669"/>
    <property type="project" value="InterPro"/>
</dbReference>
<protein>
    <recommendedName>
        <fullName evidence="3">Zn(2)-C6 fungal-type domain-containing protein</fullName>
    </recommendedName>
</protein>
<dbReference type="InterPro" id="IPR036864">
    <property type="entry name" value="Zn2-C6_fun-type_DNA-bd_sf"/>
</dbReference>
<evidence type="ECO:0000313" key="2">
    <source>
        <dbReference type="EMBL" id="CEO57021.1"/>
    </source>
</evidence>